<gene>
    <name evidence="3" type="ORF">ACFP3T_06620</name>
</gene>
<feature type="transmembrane region" description="Helical" evidence="1">
    <location>
        <begin position="52"/>
        <end position="71"/>
    </location>
</feature>
<keyword evidence="4" id="KW-1185">Reference proteome</keyword>
<protein>
    <submittedName>
        <fullName evidence="3">GHKL domain-containing protein</fullName>
    </submittedName>
</protein>
<keyword evidence="1" id="KW-1133">Transmembrane helix</keyword>
<dbReference type="RefSeq" id="WP_379852884.1">
    <property type="nucleotide sequence ID" value="NZ_JBHSSD010000031.1"/>
</dbReference>
<dbReference type="EMBL" id="JBHSSD010000031">
    <property type="protein sequence ID" value="MFC6164335.1"/>
    <property type="molecule type" value="Genomic_DNA"/>
</dbReference>
<comment type="caution">
    <text evidence="3">The sequence shown here is derived from an EMBL/GenBank/DDBJ whole genome shotgun (WGS) entry which is preliminary data.</text>
</comment>
<dbReference type="Proteomes" id="UP001596253">
    <property type="component" value="Unassembled WGS sequence"/>
</dbReference>
<dbReference type="InterPro" id="IPR032834">
    <property type="entry name" value="NatK-like_C"/>
</dbReference>
<organism evidence="3 4">
    <name type="scientific">Lactiplantibacillus dongliensis</name>
    <dbReference type="NCBI Taxonomy" id="2559919"/>
    <lineage>
        <taxon>Bacteria</taxon>
        <taxon>Bacillati</taxon>
        <taxon>Bacillota</taxon>
        <taxon>Bacilli</taxon>
        <taxon>Lactobacillales</taxon>
        <taxon>Lactobacillaceae</taxon>
        <taxon>Lactiplantibacillus</taxon>
    </lineage>
</organism>
<feature type="transmembrane region" description="Helical" evidence="1">
    <location>
        <begin position="21"/>
        <end position="40"/>
    </location>
</feature>
<dbReference type="PANTHER" id="PTHR40448:SF1">
    <property type="entry name" value="TWO-COMPONENT SENSOR HISTIDINE KINASE"/>
    <property type="match status" value="1"/>
</dbReference>
<accession>A0ABW1R7H2</accession>
<feature type="transmembrane region" description="Helical" evidence="1">
    <location>
        <begin position="83"/>
        <end position="101"/>
    </location>
</feature>
<dbReference type="SUPFAM" id="SSF55874">
    <property type="entry name" value="ATPase domain of HSP90 chaperone/DNA topoisomerase II/histidine kinase"/>
    <property type="match status" value="1"/>
</dbReference>
<evidence type="ECO:0000313" key="4">
    <source>
        <dbReference type="Proteomes" id="UP001596253"/>
    </source>
</evidence>
<feature type="domain" description="Sensor histidine kinase NatK-like C-terminal" evidence="2">
    <location>
        <begin position="232"/>
        <end position="334"/>
    </location>
</feature>
<evidence type="ECO:0000313" key="3">
    <source>
        <dbReference type="EMBL" id="MFC6164335.1"/>
    </source>
</evidence>
<proteinExistence type="predicted"/>
<dbReference type="Pfam" id="PF14501">
    <property type="entry name" value="HATPase_c_5"/>
    <property type="match status" value="1"/>
</dbReference>
<dbReference type="Gene3D" id="3.30.565.10">
    <property type="entry name" value="Histidine kinase-like ATPase, C-terminal domain"/>
    <property type="match status" value="1"/>
</dbReference>
<sequence length="340" mass="39343">MYFQPLVTQIIVRLLVRPTDYLVAFILIQLSVNAVLYLIYDRSSWQIKYDQITYSELGLVLGTLLIIYGYIVFVESNTTDLYYIVFDLLFFVLFGLANVLVQVEHAKRIRNESKLRYEHDLLISSERYVVEIEKHYNEMRRFRHDYQNVILSMDEYMQTGDMAGLTRYYQENLKPISAKLTREKYVLENMTYIQNKELKSILFNKLNYAQSLNIKVSFDCRTLIKDLGTDTFQLVIALGLILDNAIEATTTQTHGQILVGIFKQSANLIILVQNSLAVDVSLPPIWRLKQQGFSTKGTQRGLGLSQLSAIIDQDACLTLETQLEPQFFLQKITIRLGESE</sequence>
<evidence type="ECO:0000259" key="2">
    <source>
        <dbReference type="Pfam" id="PF14501"/>
    </source>
</evidence>
<name>A0ABW1R7H2_9LACO</name>
<evidence type="ECO:0000256" key="1">
    <source>
        <dbReference type="SAM" id="Phobius"/>
    </source>
</evidence>
<reference evidence="4" key="1">
    <citation type="journal article" date="2019" name="Int. J. Syst. Evol. Microbiol.">
        <title>The Global Catalogue of Microorganisms (GCM) 10K type strain sequencing project: providing services to taxonomists for standard genome sequencing and annotation.</title>
        <authorList>
            <consortium name="The Broad Institute Genomics Platform"/>
            <consortium name="The Broad Institute Genome Sequencing Center for Infectious Disease"/>
            <person name="Wu L."/>
            <person name="Ma J."/>
        </authorList>
    </citation>
    <scope>NUCLEOTIDE SEQUENCE [LARGE SCALE GENOMIC DNA]</scope>
    <source>
        <strain evidence="4">CCM 8932</strain>
    </source>
</reference>
<dbReference type="PANTHER" id="PTHR40448">
    <property type="entry name" value="TWO-COMPONENT SENSOR HISTIDINE KINASE"/>
    <property type="match status" value="1"/>
</dbReference>
<keyword evidence="1" id="KW-0472">Membrane</keyword>
<dbReference type="InterPro" id="IPR036890">
    <property type="entry name" value="HATPase_C_sf"/>
</dbReference>
<keyword evidence="1" id="KW-0812">Transmembrane</keyword>